<keyword evidence="3" id="KW-0677">Repeat</keyword>
<feature type="region of interest" description="Disordered" evidence="5">
    <location>
        <begin position="145"/>
        <end position="168"/>
    </location>
</feature>
<evidence type="ECO:0000259" key="6">
    <source>
        <dbReference type="Pfam" id="PF07807"/>
    </source>
</evidence>
<proteinExistence type="inferred from homology"/>
<organism evidence="8">
    <name type="scientific">Rhizopus microsporus var. microsporus</name>
    <dbReference type="NCBI Taxonomy" id="86635"/>
    <lineage>
        <taxon>Eukaryota</taxon>
        <taxon>Fungi</taxon>
        <taxon>Fungi incertae sedis</taxon>
        <taxon>Mucoromycota</taxon>
        <taxon>Mucoromycotina</taxon>
        <taxon>Mucoromycetes</taxon>
        <taxon>Mucorales</taxon>
        <taxon>Mucorineae</taxon>
        <taxon>Rhizopodaceae</taxon>
        <taxon>Rhizopus</taxon>
    </lineage>
</organism>
<feature type="compositionally biased region" description="Polar residues" evidence="5">
    <location>
        <begin position="18"/>
        <end position="36"/>
    </location>
</feature>
<gene>
    <name evidence="8" type="ORF">BCV72DRAFT_301444</name>
</gene>
<dbReference type="Proteomes" id="UP000242414">
    <property type="component" value="Unassembled WGS sequence"/>
</dbReference>
<dbReference type="AlphaFoldDB" id="A0A1X0RFT5"/>
<dbReference type="PANTHER" id="PTHR12765">
    <property type="entry name" value="RED PROTEIN IK FACTOR CYTOKINE IK"/>
    <property type="match status" value="1"/>
</dbReference>
<evidence type="ECO:0000256" key="2">
    <source>
        <dbReference type="ARBA" id="ARBA00006660"/>
    </source>
</evidence>
<evidence type="ECO:0000313" key="8">
    <source>
        <dbReference type="EMBL" id="ORE10905.1"/>
    </source>
</evidence>
<comment type="subcellular location">
    <subcellularLocation>
        <location evidence="1">Nucleus</location>
    </subcellularLocation>
</comment>
<feature type="region of interest" description="Disordered" evidence="5">
    <location>
        <begin position="1"/>
        <end position="87"/>
    </location>
</feature>
<feature type="compositionally biased region" description="Basic residues" evidence="5">
    <location>
        <begin position="45"/>
        <end position="56"/>
    </location>
</feature>
<accession>A0A1X0RFT5</accession>
<name>A0A1X0RFT5_RHIZD</name>
<evidence type="ECO:0000256" key="5">
    <source>
        <dbReference type="SAM" id="MobiDB-lite"/>
    </source>
</evidence>
<dbReference type="Pfam" id="PF07808">
    <property type="entry name" value="RED_N"/>
    <property type="match status" value="1"/>
</dbReference>
<comment type="similarity">
    <text evidence="2">Belongs to the RED family.</text>
</comment>
<dbReference type="Pfam" id="PF07807">
    <property type="entry name" value="RED_C"/>
    <property type="match status" value="1"/>
</dbReference>
<feature type="domain" description="Protein RED C-terminal" evidence="6">
    <location>
        <begin position="422"/>
        <end position="514"/>
    </location>
</feature>
<evidence type="ECO:0000256" key="1">
    <source>
        <dbReference type="ARBA" id="ARBA00004123"/>
    </source>
</evidence>
<feature type="compositionally biased region" description="Basic and acidic residues" evidence="5">
    <location>
        <begin position="71"/>
        <end position="82"/>
    </location>
</feature>
<feature type="domain" description="RED-like N-terminal" evidence="7">
    <location>
        <begin position="49"/>
        <end position="278"/>
    </location>
</feature>
<feature type="region of interest" description="Disordered" evidence="5">
    <location>
        <begin position="369"/>
        <end position="389"/>
    </location>
</feature>
<feature type="compositionally biased region" description="Basic and acidic residues" evidence="5">
    <location>
        <begin position="145"/>
        <end position="156"/>
    </location>
</feature>
<sequence>MSQGLTQDDFRKLMATPRQPSNEEVATPSTPRTPKSSGAVFAKPHALRKKIFQKKINKNENEETETPLSTYRDRAAERRQQELAEDDSQLTTEELLKRTQREADEELNAQQLYEQSKYLGGDIDHTHLVKGLDFALLSKVRRDLSKEEKQHPKENDIVVEQPTTTNAEEPLPVEVMDGKPKFHSVMAKNIYDLIMKESRETKKKRVELFEPGRMSFVFELADEVGYYSDAFAVPTAVIRSKADMDTNGPADIFAEMNLVAEKISQVMTSIRHGEDRKKPVVNTNRSIHATLTAEPVAMSEDGFSGDIFADVGRDYQLDESTIEASEKRQDIETETTNKESYFKGLAVDDEEEDEVMPDAKETVASILSQAKEENTQPEQSQKRRKLDNVDRDIMDMDAADIDMFGLGSSALPTSFDERSKLTAYQSDDEESKTHLVDHGTNRNKKAQLTRWDFDTDEEWQKYKDSIEILPKSAVQFGVKVNDGRKKGKEKKGLNDKQRFDRDFQQVKSILSQKYGKSLE</sequence>
<evidence type="ECO:0008006" key="9">
    <source>
        <dbReference type="Google" id="ProtNLM"/>
    </source>
</evidence>
<dbReference type="OrthoDB" id="3366823at2759"/>
<dbReference type="VEuPathDB" id="FungiDB:BCV72DRAFT_301444"/>
<evidence type="ECO:0000256" key="3">
    <source>
        <dbReference type="ARBA" id="ARBA00022737"/>
    </source>
</evidence>
<dbReference type="InterPro" id="IPR012492">
    <property type="entry name" value="RED_C"/>
</dbReference>
<dbReference type="InterPro" id="IPR039896">
    <property type="entry name" value="Red-like"/>
</dbReference>
<reference evidence="8" key="1">
    <citation type="journal article" date="2016" name="Proc. Natl. Acad. Sci. U.S.A.">
        <title>Lipid metabolic changes in an early divergent fungus govern the establishment of a mutualistic symbiosis with endobacteria.</title>
        <authorList>
            <person name="Lastovetsky O.A."/>
            <person name="Gaspar M.L."/>
            <person name="Mondo S.J."/>
            <person name="LaButti K.M."/>
            <person name="Sandor L."/>
            <person name="Grigoriev I.V."/>
            <person name="Henry S.A."/>
            <person name="Pawlowska T.E."/>
        </authorList>
    </citation>
    <scope>NUCLEOTIDE SEQUENCE [LARGE SCALE GENOMIC DNA]</scope>
    <source>
        <strain evidence="8">ATCC 52814</strain>
    </source>
</reference>
<evidence type="ECO:0000256" key="4">
    <source>
        <dbReference type="ARBA" id="ARBA00023242"/>
    </source>
</evidence>
<dbReference type="EMBL" id="KV921861">
    <property type="protein sequence ID" value="ORE10905.1"/>
    <property type="molecule type" value="Genomic_DNA"/>
</dbReference>
<protein>
    <recommendedName>
        <fullName evidence="9">RED-like N-terminal domain-containing protein</fullName>
    </recommendedName>
</protein>
<dbReference type="GO" id="GO:0005634">
    <property type="term" value="C:nucleus"/>
    <property type="evidence" value="ECO:0007669"/>
    <property type="project" value="UniProtKB-SubCell"/>
</dbReference>
<evidence type="ECO:0000259" key="7">
    <source>
        <dbReference type="Pfam" id="PF07808"/>
    </source>
</evidence>
<keyword evidence="4" id="KW-0539">Nucleus</keyword>
<dbReference type="InterPro" id="IPR012916">
    <property type="entry name" value="RED_N"/>
</dbReference>